<feature type="transmembrane region" description="Helical" evidence="9">
    <location>
        <begin position="40"/>
        <end position="61"/>
    </location>
</feature>
<keyword evidence="7 9" id="KW-1133">Transmembrane helix</keyword>
<dbReference type="Gene3D" id="1.10.357.140">
    <property type="entry name" value="UbiA prenyltransferase"/>
    <property type="match status" value="1"/>
</dbReference>
<feature type="transmembrane region" description="Helical" evidence="9">
    <location>
        <begin position="138"/>
        <end position="159"/>
    </location>
</feature>
<evidence type="ECO:0000313" key="11">
    <source>
        <dbReference type="Proteomes" id="UP000629025"/>
    </source>
</evidence>
<accession>A0ABQ1K136</accession>
<keyword evidence="6 9" id="KW-0812">Transmembrane</keyword>
<keyword evidence="11" id="KW-1185">Reference proteome</keyword>
<evidence type="ECO:0000256" key="9">
    <source>
        <dbReference type="SAM" id="Phobius"/>
    </source>
</evidence>
<evidence type="ECO:0008006" key="12">
    <source>
        <dbReference type="Google" id="ProtNLM"/>
    </source>
</evidence>
<evidence type="ECO:0000313" key="10">
    <source>
        <dbReference type="EMBL" id="GGB83303.1"/>
    </source>
</evidence>
<dbReference type="Pfam" id="PF01040">
    <property type="entry name" value="UbiA"/>
    <property type="match status" value="1"/>
</dbReference>
<comment type="caution">
    <text evidence="10">The sequence shown here is derived from an EMBL/GenBank/DDBJ whole genome shotgun (WGS) entry which is preliminary data.</text>
</comment>
<dbReference type="InterPro" id="IPR026046">
    <property type="entry name" value="UBIAD1"/>
</dbReference>
<dbReference type="InterPro" id="IPR000537">
    <property type="entry name" value="UbiA_prenyltransferase"/>
</dbReference>
<dbReference type="RefSeq" id="WP_188745643.1">
    <property type="nucleotide sequence ID" value="NZ_BMIJ01000001.1"/>
</dbReference>
<evidence type="ECO:0000256" key="7">
    <source>
        <dbReference type="ARBA" id="ARBA00022989"/>
    </source>
</evidence>
<evidence type="ECO:0000256" key="4">
    <source>
        <dbReference type="ARBA" id="ARBA00022475"/>
    </source>
</evidence>
<feature type="transmembrane region" description="Helical" evidence="9">
    <location>
        <begin position="165"/>
        <end position="184"/>
    </location>
</feature>
<feature type="transmembrane region" description="Helical" evidence="9">
    <location>
        <begin position="89"/>
        <end position="106"/>
    </location>
</feature>
<feature type="transmembrane region" description="Helical" evidence="9">
    <location>
        <begin position="112"/>
        <end position="131"/>
    </location>
</feature>
<sequence>MNTPANKYSFLHALRPFSFGVALTTCLIGITAAWQAGLLVPLNALLVLIGGLLLQSGVNLINDYSDIEQLRTEEGSAVAIAAVQRNFRAGLFCFLLATPIGLYLVADRSLALLVLFLLGLAGALGYTLNPINYKSRGLAVALVFWLMGVFMVVGSYVAAGGELNGAIVAQSVPISLLVSLLLLSNELRDYESDREQGLRTLTVRAGYATARRLYWLLLVLTLLVSAALWLLGLLDAPWPLLISLPFMYRPLRYLNNPPDQRRPLTPATGQLVMVFGMLFCFTLN</sequence>
<evidence type="ECO:0000256" key="6">
    <source>
        <dbReference type="ARBA" id="ARBA00022692"/>
    </source>
</evidence>
<organism evidence="10 11">
    <name type="scientific">Marinobacterium zhoushanense</name>
    <dbReference type="NCBI Taxonomy" id="1679163"/>
    <lineage>
        <taxon>Bacteria</taxon>
        <taxon>Pseudomonadati</taxon>
        <taxon>Pseudomonadota</taxon>
        <taxon>Gammaproteobacteria</taxon>
        <taxon>Oceanospirillales</taxon>
        <taxon>Oceanospirillaceae</taxon>
        <taxon>Marinobacterium</taxon>
    </lineage>
</organism>
<keyword evidence="5" id="KW-0808">Transferase</keyword>
<name>A0ABQ1K136_9GAMM</name>
<evidence type="ECO:0000256" key="3">
    <source>
        <dbReference type="ARBA" id="ARBA00022428"/>
    </source>
</evidence>
<evidence type="ECO:0000256" key="2">
    <source>
        <dbReference type="ARBA" id="ARBA00004863"/>
    </source>
</evidence>
<dbReference type="PIRSF" id="PIRSF005355">
    <property type="entry name" value="UBIAD1"/>
    <property type="match status" value="1"/>
</dbReference>
<reference evidence="11" key="1">
    <citation type="journal article" date="2019" name="Int. J. Syst. Evol. Microbiol.">
        <title>The Global Catalogue of Microorganisms (GCM) 10K type strain sequencing project: providing services to taxonomists for standard genome sequencing and annotation.</title>
        <authorList>
            <consortium name="The Broad Institute Genomics Platform"/>
            <consortium name="The Broad Institute Genome Sequencing Center for Infectious Disease"/>
            <person name="Wu L."/>
            <person name="Ma J."/>
        </authorList>
    </citation>
    <scope>NUCLEOTIDE SEQUENCE [LARGE SCALE GENOMIC DNA]</scope>
    <source>
        <strain evidence="11">CGMCC 1.15341</strain>
    </source>
</reference>
<dbReference type="PANTHER" id="PTHR13929:SF0">
    <property type="entry name" value="UBIA PRENYLTRANSFERASE DOMAIN-CONTAINING PROTEIN 1"/>
    <property type="match status" value="1"/>
</dbReference>
<feature type="transmembrane region" description="Helical" evidence="9">
    <location>
        <begin position="213"/>
        <end position="234"/>
    </location>
</feature>
<dbReference type="InterPro" id="IPR044878">
    <property type="entry name" value="UbiA_sf"/>
</dbReference>
<evidence type="ECO:0000256" key="5">
    <source>
        <dbReference type="ARBA" id="ARBA00022679"/>
    </source>
</evidence>
<dbReference type="CDD" id="cd13962">
    <property type="entry name" value="PT_UbiA_UBIAD1"/>
    <property type="match status" value="1"/>
</dbReference>
<dbReference type="PANTHER" id="PTHR13929">
    <property type="entry name" value="1,4-DIHYDROXY-2-NAPHTHOATE OCTAPRENYLTRANSFERASE"/>
    <property type="match status" value="1"/>
</dbReference>
<evidence type="ECO:0000256" key="8">
    <source>
        <dbReference type="ARBA" id="ARBA00023136"/>
    </source>
</evidence>
<keyword evidence="4" id="KW-1003">Cell membrane</keyword>
<comment type="pathway">
    <text evidence="2">Quinol/quinone metabolism; menaquinone biosynthesis.</text>
</comment>
<feature type="transmembrane region" description="Helical" evidence="9">
    <location>
        <begin position="12"/>
        <end position="34"/>
    </location>
</feature>
<keyword evidence="8 9" id="KW-0472">Membrane</keyword>
<protein>
    <recommendedName>
        <fullName evidence="12">1,4-dihydroxy-2-naphthoate prenyltransferase</fullName>
    </recommendedName>
</protein>
<dbReference type="Proteomes" id="UP000629025">
    <property type="component" value="Unassembled WGS sequence"/>
</dbReference>
<comment type="subcellular location">
    <subcellularLocation>
        <location evidence="1">Membrane</location>
        <topology evidence="1">Multi-pass membrane protein</topology>
    </subcellularLocation>
</comment>
<proteinExistence type="predicted"/>
<gene>
    <name evidence="10" type="ORF">GCM10011352_06430</name>
</gene>
<dbReference type="EMBL" id="BMIJ01000001">
    <property type="protein sequence ID" value="GGB83303.1"/>
    <property type="molecule type" value="Genomic_DNA"/>
</dbReference>
<keyword evidence="3" id="KW-0474">Menaquinone biosynthesis</keyword>
<feature type="transmembrane region" description="Helical" evidence="9">
    <location>
        <begin position="264"/>
        <end position="283"/>
    </location>
</feature>
<evidence type="ECO:0000256" key="1">
    <source>
        <dbReference type="ARBA" id="ARBA00004141"/>
    </source>
</evidence>